<dbReference type="PANTHER" id="PTHR43806">
    <property type="entry name" value="PEPTIDASE S8"/>
    <property type="match status" value="1"/>
</dbReference>
<dbReference type="SUPFAM" id="SSF52743">
    <property type="entry name" value="Subtilisin-like"/>
    <property type="match status" value="1"/>
</dbReference>
<dbReference type="GO" id="GO:0006508">
    <property type="term" value="P:proteolysis"/>
    <property type="evidence" value="ECO:0007669"/>
    <property type="project" value="UniProtKB-KW"/>
</dbReference>
<accession>A0A7J6SJV0</accession>
<dbReference type="AlphaFoldDB" id="A0A7J6SJV0"/>
<comment type="caution">
    <text evidence="9">The sequence shown here is derived from an EMBL/GenBank/DDBJ whole genome shotgun (WGS) entry which is preliminary data.</text>
</comment>
<dbReference type="InterPro" id="IPR015500">
    <property type="entry name" value="Peptidase_S8_subtilisin-rel"/>
</dbReference>
<dbReference type="GO" id="GO:0004252">
    <property type="term" value="F:serine-type endopeptidase activity"/>
    <property type="evidence" value="ECO:0007669"/>
    <property type="project" value="UniProtKB-UniRule"/>
</dbReference>
<keyword evidence="3 7" id="KW-0378">Hydrolase</keyword>
<evidence type="ECO:0000256" key="6">
    <source>
        <dbReference type="ARBA" id="ARBA00023619"/>
    </source>
</evidence>
<evidence type="ECO:0000259" key="8">
    <source>
        <dbReference type="Pfam" id="PF00082"/>
    </source>
</evidence>
<keyword evidence="2 7" id="KW-0645">Protease</keyword>
<evidence type="ECO:0000256" key="5">
    <source>
        <dbReference type="ARBA" id="ARBA00023529"/>
    </source>
</evidence>
<reference evidence="9 10" key="1">
    <citation type="submission" date="2020-04" db="EMBL/GenBank/DDBJ databases">
        <title>Perkinsus olseni comparative genomics.</title>
        <authorList>
            <person name="Bogema D.R."/>
        </authorList>
    </citation>
    <scope>NUCLEOTIDE SEQUENCE [LARGE SCALE GENOMIC DNA]</scope>
    <source>
        <strain evidence="9">ATCC PRA-205</strain>
    </source>
</reference>
<dbReference type="InterPro" id="IPR036852">
    <property type="entry name" value="Peptidase_S8/S53_dom_sf"/>
</dbReference>
<evidence type="ECO:0000313" key="9">
    <source>
        <dbReference type="EMBL" id="KAF4732586.1"/>
    </source>
</evidence>
<gene>
    <name evidence="9" type="ORF">FOZ62_026175</name>
</gene>
<dbReference type="EMBL" id="JABANM010014469">
    <property type="protein sequence ID" value="KAF4732586.1"/>
    <property type="molecule type" value="Genomic_DNA"/>
</dbReference>
<feature type="active site" description="Charge relay system" evidence="7">
    <location>
        <position position="390"/>
    </location>
</feature>
<dbReference type="PRINTS" id="PR00723">
    <property type="entry name" value="SUBTILISIN"/>
</dbReference>
<dbReference type="PROSITE" id="PS51892">
    <property type="entry name" value="SUBTILASE"/>
    <property type="match status" value="1"/>
</dbReference>
<evidence type="ECO:0000313" key="10">
    <source>
        <dbReference type="Proteomes" id="UP000574390"/>
    </source>
</evidence>
<dbReference type="InterPro" id="IPR000209">
    <property type="entry name" value="Peptidase_S8/S53_dom"/>
</dbReference>
<name>A0A7J6SJV0_PEROL</name>
<organism evidence="9 10">
    <name type="scientific">Perkinsus olseni</name>
    <name type="common">Perkinsus atlanticus</name>
    <dbReference type="NCBI Taxonomy" id="32597"/>
    <lineage>
        <taxon>Eukaryota</taxon>
        <taxon>Sar</taxon>
        <taxon>Alveolata</taxon>
        <taxon>Perkinsozoa</taxon>
        <taxon>Perkinsea</taxon>
        <taxon>Perkinsida</taxon>
        <taxon>Perkinsidae</taxon>
        <taxon>Perkinsus</taxon>
    </lineage>
</organism>
<evidence type="ECO:0000256" key="1">
    <source>
        <dbReference type="ARBA" id="ARBA00011073"/>
    </source>
</evidence>
<sequence>QYNESNRNATEYEFNLLVTNTGPSVEVVDFTDLSRDLDVIEHQPTAPNMSPLVDRPSRVAATEGFTRSRDGEEDFKSTRAIIDVAGRDPADVLRLLEQLSAPLKRTMILHKLELGVLQAANDANMSSVIEEVASFGLVVEADLPLTLTGQSVKWIELTEAITEQSHHGRGNDLRRPAPQWSLVDLGVDGIFKSIGSWRVDEGSKVTVAVPDSGVDFEHPSLEGSIAINGAEREGRTGVDDDNNDFVDDVRGWNFVADNGNVMDNIGHGTHCAGLIAANGNDGLIGTGSSYARVLPLKIFDVGGDGYGKLSDALRAIDYAISRGVKISSISWVVGSYSEAFRLAVERRGSVDSHGDPRTFKVISVVDVSAPGAYIASSTIDGGSDVMAGTSVAAAQVAGVVAMLVGARRPFPLHFDDIVAAITTTAVAPSGTAFGRVDASRALEAITGRGTLRKPIYVAAGHPGRAISRMRLRPQQSKAISVIVSSLQTSIGYREYDVRGSIGGGLVDISIKVRATGGSFSGDDMAKCELSNNGTLDFGQVVVGQESGVVFDIRNAGGMEVSVVPDVLADWSPLLTVMEPTTAVALHSGDSMRVKINFVAREVGWLRFPIDSLIGGCDPMQVVAHVVPNPLVVYGGPTTASLPAGQRSSVVVVNVSNPSNDTTHRASLKPRERYYLFEAVAAESVSFPLTSIGGGWKEDVDLNGTGIDCSTQQQPTVVQLGRGVIYDGDEVDRVGILCNGLVMIPPFNRPSHLNSSSRFIAAYWVSPDHALCDGERGCRVSYLVTVEGLVVEWTYLYSIETPANVTVQLQLRYDGRVALLYPAQRPYLPEAAVVGLGHANFAPWINNTGPMALLWTPRVSSAAVDVPPGEVVTVDATLHWPPYGANELL</sequence>
<evidence type="ECO:0000256" key="2">
    <source>
        <dbReference type="ARBA" id="ARBA00022670"/>
    </source>
</evidence>
<dbReference type="Pfam" id="PF00082">
    <property type="entry name" value="Peptidase_S8"/>
    <property type="match status" value="1"/>
</dbReference>
<dbReference type="Gene3D" id="3.40.50.200">
    <property type="entry name" value="Peptidase S8/S53 domain"/>
    <property type="match status" value="2"/>
</dbReference>
<dbReference type="InterPro" id="IPR050131">
    <property type="entry name" value="Peptidase_S8_subtilisin-like"/>
</dbReference>
<evidence type="ECO:0000256" key="4">
    <source>
        <dbReference type="ARBA" id="ARBA00022825"/>
    </source>
</evidence>
<feature type="active site" description="Charge relay system" evidence="7">
    <location>
        <position position="211"/>
    </location>
</feature>
<comment type="similarity">
    <text evidence="1 7">Belongs to the peptidase S8 family.</text>
</comment>
<dbReference type="Proteomes" id="UP000574390">
    <property type="component" value="Unassembled WGS sequence"/>
</dbReference>
<evidence type="ECO:0000256" key="3">
    <source>
        <dbReference type="ARBA" id="ARBA00022801"/>
    </source>
</evidence>
<dbReference type="InterPro" id="IPR022398">
    <property type="entry name" value="Peptidase_S8_His-AS"/>
</dbReference>
<feature type="non-terminal residue" evidence="9">
    <location>
        <position position="1"/>
    </location>
</feature>
<dbReference type="PROSITE" id="PS00137">
    <property type="entry name" value="SUBTILASE_HIS"/>
    <property type="match status" value="1"/>
</dbReference>
<feature type="active site" description="Charge relay system" evidence="7">
    <location>
        <position position="267"/>
    </location>
</feature>
<proteinExistence type="inferred from homology"/>
<evidence type="ECO:0000256" key="7">
    <source>
        <dbReference type="PROSITE-ProRule" id="PRU01240"/>
    </source>
</evidence>
<dbReference type="PANTHER" id="PTHR43806:SF11">
    <property type="entry name" value="CEREVISIN-RELATED"/>
    <property type="match status" value="1"/>
</dbReference>
<dbReference type="EC" id="3.4.21.62" evidence="6"/>
<protein>
    <recommendedName>
        <fullName evidence="6">subtilisin</fullName>
        <ecNumber evidence="6">3.4.21.62</ecNumber>
    </recommendedName>
</protein>
<keyword evidence="4 7" id="KW-0720">Serine protease</keyword>
<comment type="catalytic activity">
    <reaction evidence="5">
        <text>Hydrolysis of proteins with broad specificity for peptide bonds, and a preference for a large uncharged residue in P1. Hydrolyzes peptide amides.</text>
        <dbReference type="EC" id="3.4.21.62"/>
    </reaction>
</comment>
<feature type="domain" description="Peptidase S8/S53" evidence="8">
    <location>
        <begin position="202"/>
        <end position="345"/>
    </location>
</feature>